<feature type="region of interest" description="Disordered" evidence="15">
    <location>
        <begin position="1406"/>
        <end position="1461"/>
    </location>
</feature>
<dbReference type="PANTHER" id="PTHR24416">
    <property type="entry name" value="TYROSINE-PROTEIN KINASE RECEPTOR"/>
    <property type="match status" value="1"/>
</dbReference>
<dbReference type="InterPro" id="IPR000719">
    <property type="entry name" value="Prot_kinase_dom"/>
</dbReference>
<evidence type="ECO:0000256" key="8">
    <source>
        <dbReference type="ARBA" id="ARBA00022840"/>
    </source>
</evidence>
<evidence type="ECO:0000256" key="5">
    <source>
        <dbReference type="ARBA" id="ARBA00022692"/>
    </source>
</evidence>
<dbReference type="InterPro" id="IPR036941">
    <property type="entry name" value="Rcpt_L-dom_sf"/>
</dbReference>
<feature type="compositionally biased region" description="Polar residues" evidence="15">
    <location>
        <begin position="1516"/>
        <end position="1552"/>
    </location>
</feature>
<dbReference type="Pfam" id="PF01030">
    <property type="entry name" value="Recep_L_domain"/>
    <property type="match status" value="2"/>
</dbReference>
<dbReference type="InterPro" id="IPR009030">
    <property type="entry name" value="Growth_fac_rcpt_cys_sf"/>
</dbReference>
<evidence type="ECO:0000256" key="11">
    <source>
        <dbReference type="ARBA" id="ARBA00023137"/>
    </source>
</evidence>
<keyword evidence="8" id="KW-0067">ATP-binding</keyword>
<dbReference type="GO" id="GO:0043066">
    <property type="term" value="P:negative regulation of apoptotic process"/>
    <property type="evidence" value="ECO:0007669"/>
    <property type="project" value="TreeGrafter"/>
</dbReference>
<dbReference type="EMBL" id="M86396">
    <property type="protein sequence ID" value="AAA29866.1"/>
    <property type="molecule type" value="mRNA"/>
</dbReference>
<dbReference type="InterPro" id="IPR032778">
    <property type="entry name" value="GF_recep_IV"/>
</dbReference>
<sequence>MNFLLPTLVIIFALNCWSLKFSISEYPWIKACRVWERDCSKPNPKHIQLTYIKFLYGGCTHIIGNLVICGLEKLENGSDPDLSFLEKIEDVSGYVYIGQNSVKTISLPSLKVIRGEPGYRIMNTSAALVISRNSLEILDLRSLTAIQRNDIVALNNQFLCNFGFTIDWEQIFEDNRKQMFIPDRKEKTVSHAGCDIALRKYTDDRTKHSCHGSCPVVNGRGYCWGPKPEMCQKMLKCANNPDNYCLGGRATTQPCLEECLGGCETRPGNCRACKHAMNDGKCVSQCPPPLIVSREESRTVANPEFKYNFHDICVKNCPAPFLKSDSYCVIECDLNTQIPVNGTCKDCPKSGCPEHCKEETIFVNGSLNILQSSSLRKFKSCVYYTGGLYISKESFQKSSLFPDPIQNVNELYNLLHLKSIVGYIYFDLREAPEELKNLTFLENLESVVLEVKSQSPGAVITIMNGENIESFGFKSLTNIGGYVYLKNMPKLCYISALTKMLPVRMIDVQDEELCAKRGHVCHSECLPELGCWGADANMCAHCCGLKAGEYCVSRCTDHPGFYELPTPFNHSILGKTTNNPVCRTLPLTKSDMAEMDEQAIIASVIPSKTCAICHPECAQTCYGPNANQCVGECKHYQHGDTCLPECPRNTYIDPQTRHCLPCNESCSHILTTGQNQLCSGPGNFLGLGGCETCWTVIQDKITNKYQCLPDDCPPKHYTESYQTQDFINKEKIIVSSHSQVKKGELGGMIRVCKPCHPFCDLCTANGTHASICHSCTHWWFKSECVEICPPAETYSLAGSDKELDNQEMFENDLITLSNNTQFSSNQLKEFTFLSNVSTTTNASIDDNQQEYKTSSLAAPVFLIKLKRTQRRCLLCHEQCIQGCSGPGPEDCVKCRNYQIILDEETNKFVCNSSCPEDRNHIFHGMCLTAEQNARLSGQTARELRNRILIGVSVSVFIIIALVTIILVVCLKRKAEAEKIREQLRSAYTNLLEPDMKTQSVSREPNMGRLEMINQDDLFCDFNSAPLGTGSFGAVYKGVWKVPKHALLRYNWHRGAQLDVAIKVILNDSPECSVTANPSSPFEAGNSSYSEEEAKRASVRANIEELLQEAKIMASVMHRHCLPLIGICLSSERHCLVSIFVELGALDRYVKQHADELNSLTLLSWAEQIADGMSYLEMRGIIHRDLAARNVLVQTREHVQITDFGLAKMLERRDEDSVIVKAGRVPIRWLAIETLQYGIYSHKTDVWSYGVTLWEIFTFGKRPYEDVDTVDIKDHVIKGGRLTQPDICTLDVYMVLVKCWMEDYESRPTFIELMRTFNTFCKTPGRYLYIEGDQYAINYFHNTNSGSGNFSSESHELQPMLSVRGIPDGGTTPHRNNSLHRHHTMLTEPSMTRPYSSGKLLRALSDQPSERSDLFSVGQTGEHTETQLLLPIRSNNSNSGNHSTWQSRQHGVGTGASSNTSDTNFSGLGRIWKRSNFHDKVNTDNTSLLKQRKAPLASREDSWLNDIPRQSDHSESRSSVALSDPATASTTAKTSEWSGISPYNQSRNHSNFGGKNLEEMNTKFSPHTHGNSSNSFGKNTVSDYLLDPPPPPPVPRGLPDEYLQPKTKNPTNTSHAYSSALSKSMNYTELGPPMVTNPSTTRDEYLSPNMQPPEEYLSPISGGFSVTNPEYLMETYGHPQQYPEPNTLKQSTNPASDSNSPLKFQDKTNQNESSSLEL</sequence>
<evidence type="ECO:0000256" key="2">
    <source>
        <dbReference type="ARBA" id="ARBA00011902"/>
    </source>
</evidence>
<keyword evidence="5 16" id="KW-0812">Transmembrane</keyword>
<feature type="domain" description="Protein kinase" evidence="18">
    <location>
        <begin position="1020"/>
        <end position="1320"/>
    </location>
</feature>
<dbReference type="GO" id="GO:0005524">
    <property type="term" value="F:ATP binding"/>
    <property type="evidence" value="ECO:0007669"/>
    <property type="project" value="UniProtKB-KW"/>
</dbReference>
<dbReference type="Pfam" id="PF14843">
    <property type="entry name" value="GF_recep_IV"/>
    <property type="match status" value="1"/>
</dbReference>
<dbReference type="SMART" id="SM00261">
    <property type="entry name" value="FU"/>
    <property type="match status" value="6"/>
</dbReference>
<evidence type="ECO:0000256" key="15">
    <source>
        <dbReference type="SAM" id="MobiDB-lite"/>
    </source>
</evidence>
<dbReference type="InterPro" id="IPR001245">
    <property type="entry name" value="Ser-Thr/Tyr_kinase_cat_dom"/>
</dbReference>
<dbReference type="Gene3D" id="1.10.510.10">
    <property type="entry name" value="Transferase(Phosphotransferase) domain 1"/>
    <property type="match status" value="1"/>
</dbReference>
<evidence type="ECO:0000256" key="6">
    <source>
        <dbReference type="ARBA" id="ARBA00022741"/>
    </source>
</evidence>
<keyword evidence="3" id="KW-0597">Phosphoprotein</keyword>
<organism evidence="19">
    <name type="scientific">Schistosoma mansoni</name>
    <name type="common">Blood fluke</name>
    <dbReference type="NCBI Taxonomy" id="6183"/>
    <lineage>
        <taxon>Eukaryota</taxon>
        <taxon>Metazoa</taxon>
        <taxon>Spiralia</taxon>
        <taxon>Lophotrochozoa</taxon>
        <taxon>Platyhelminthes</taxon>
        <taxon>Trematoda</taxon>
        <taxon>Digenea</taxon>
        <taxon>Strigeidida</taxon>
        <taxon>Schistosomatoidea</taxon>
        <taxon>Schistosomatidae</taxon>
        <taxon>Schistosoma</taxon>
    </lineage>
</organism>
<evidence type="ECO:0000313" key="19">
    <source>
        <dbReference type="EMBL" id="AAA29866.1"/>
    </source>
</evidence>
<dbReference type="GO" id="GO:0022008">
    <property type="term" value="P:neurogenesis"/>
    <property type="evidence" value="ECO:0007669"/>
    <property type="project" value="TreeGrafter"/>
</dbReference>
<dbReference type="InterPro" id="IPR050122">
    <property type="entry name" value="RTK"/>
</dbReference>
<comment type="subcellular location">
    <subcellularLocation>
        <location evidence="1">Membrane</location>
        <topology evidence="1">Single-pass type I membrane protein</topology>
    </subcellularLocation>
</comment>
<dbReference type="InterPro" id="IPR006212">
    <property type="entry name" value="Furin_repeat"/>
</dbReference>
<keyword evidence="11" id="KW-0829">Tyrosine-protein kinase</keyword>
<keyword evidence="17" id="KW-0732">Signal</keyword>
<dbReference type="SUPFAM" id="SSF57184">
    <property type="entry name" value="Growth factor receptor domain"/>
    <property type="match status" value="3"/>
</dbReference>
<evidence type="ECO:0000259" key="18">
    <source>
        <dbReference type="PROSITE" id="PS50011"/>
    </source>
</evidence>
<feature type="compositionally biased region" description="Polar residues" evidence="15">
    <location>
        <begin position="1682"/>
        <end position="1717"/>
    </location>
</feature>
<dbReference type="GO" id="GO:0008284">
    <property type="term" value="P:positive regulation of cell population proliferation"/>
    <property type="evidence" value="ECO:0007669"/>
    <property type="project" value="TreeGrafter"/>
</dbReference>
<feature type="compositionally biased region" description="Polar residues" evidence="15">
    <location>
        <begin position="1432"/>
        <end position="1461"/>
    </location>
</feature>
<dbReference type="CDD" id="cd00064">
    <property type="entry name" value="FU"/>
    <property type="match status" value="4"/>
</dbReference>
<dbReference type="PROSITE" id="PS50011">
    <property type="entry name" value="PROTEIN_KINASE_DOM"/>
    <property type="match status" value="1"/>
</dbReference>
<feature type="compositionally biased region" description="Polar residues" evidence="15">
    <location>
        <begin position="1605"/>
        <end position="1615"/>
    </location>
</feature>
<dbReference type="SUPFAM" id="SSF56112">
    <property type="entry name" value="Protein kinase-like (PK-like)"/>
    <property type="match status" value="1"/>
</dbReference>
<dbReference type="EC" id="2.7.10.1" evidence="2"/>
<dbReference type="GO" id="GO:0009925">
    <property type="term" value="C:basal plasma membrane"/>
    <property type="evidence" value="ECO:0007669"/>
    <property type="project" value="TreeGrafter"/>
</dbReference>
<dbReference type="GO" id="GO:0043235">
    <property type="term" value="C:receptor complex"/>
    <property type="evidence" value="ECO:0007669"/>
    <property type="project" value="TreeGrafter"/>
</dbReference>
<protein>
    <recommendedName>
        <fullName evidence="2">receptor protein-tyrosine kinase</fullName>
        <ecNumber evidence="2">2.7.10.1</ecNumber>
    </recommendedName>
</protein>
<keyword evidence="7" id="KW-0418">Kinase</keyword>
<evidence type="ECO:0000256" key="3">
    <source>
        <dbReference type="ARBA" id="ARBA00022553"/>
    </source>
</evidence>
<feature type="region of interest" description="Disordered" evidence="15">
    <location>
        <begin position="1482"/>
        <end position="1615"/>
    </location>
</feature>
<evidence type="ECO:0000256" key="16">
    <source>
        <dbReference type="SAM" id="Phobius"/>
    </source>
</evidence>
<feature type="compositionally biased region" description="Polar residues" evidence="15">
    <location>
        <begin position="1561"/>
        <end position="1581"/>
    </location>
</feature>
<dbReference type="InterPro" id="IPR020635">
    <property type="entry name" value="Tyr_kinase_cat_dom"/>
</dbReference>
<evidence type="ECO:0000256" key="7">
    <source>
        <dbReference type="ARBA" id="ARBA00022777"/>
    </source>
</evidence>
<evidence type="ECO:0000256" key="4">
    <source>
        <dbReference type="ARBA" id="ARBA00022679"/>
    </source>
</evidence>
<feature type="transmembrane region" description="Helical" evidence="16">
    <location>
        <begin position="947"/>
        <end position="970"/>
    </location>
</feature>
<evidence type="ECO:0000256" key="1">
    <source>
        <dbReference type="ARBA" id="ARBA00004479"/>
    </source>
</evidence>
<evidence type="ECO:0000256" key="13">
    <source>
        <dbReference type="ARBA" id="ARBA00023180"/>
    </source>
</evidence>
<dbReference type="PANTHER" id="PTHR24416:SF566">
    <property type="entry name" value="EPIDERMAL GROWTH FACTOR RECEPTOR"/>
    <property type="match status" value="1"/>
</dbReference>
<accession>Q26566</accession>
<keyword evidence="10 16" id="KW-0472">Membrane</keyword>
<keyword evidence="4" id="KW-0808">Transferase</keyword>
<evidence type="ECO:0000256" key="12">
    <source>
        <dbReference type="ARBA" id="ARBA00023170"/>
    </source>
</evidence>
<proteinExistence type="evidence at transcript level"/>
<name>Q26566_SCHMA</name>
<evidence type="ECO:0000256" key="10">
    <source>
        <dbReference type="ARBA" id="ARBA00023136"/>
    </source>
</evidence>
<dbReference type="SUPFAM" id="SSF52058">
    <property type="entry name" value="L domain-like"/>
    <property type="match status" value="2"/>
</dbReference>
<reference evidence="19" key="1">
    <citation type="journal article" date="1992" name="Mol. Biochem. Parasitol.">
        <title>Alternative splicing of the Schistosoma mansoni gene encoding a homologue of epidermal growth factor receptor.</title>
        <authorList>
            <person name="Shoemaker C.B."/>
            <person name="Ramachandran H."/>
            <person name="Landa A."/>
            <person name="dos Reis M.G."/>
            <person name="Stein L.D."/>
        </authorList>
    </citation>
    <scope>NUCLEOTIDE SEQUENCE</scope>
    <source>
        <strain evidence="19">Puerto Rican</strain>
    </source>
</reference>
<dbReference type="Gene3D" id="3.30.200.20">
    <property type="entry name" value="Phosphorylase Kinase, domain 1"/>
    <property type="match status" value="2"/>
</dbReference>
<feature type="compositionally biased region" description="Pro residues" evidence="15">
    <location>
        <begin position="1586"/>
        <end position="1595"/>
    </location>
</feature>
<dbReference type="GO" id="GO:0004714">
    <property type="term" value="F:transmembrane receptor protein tyrosine kinase activity"/>
    <property type="evidence" value="ECO:0007669"/>
    <property type="project" value="UniProtKB-EC"/>
</dbReference>
<feature type="region of interest" description="Disordered" evidence="15">
    <location>
        <begin position="1672"/>
        <end position="1717"/>
    </location>
</feature>
<dbReference type="InterPro" id="IPR008266">
    <property type="entry name" value="Tyr_kinase_AS"/>
</dbReference>
<evidence type="ECO:0000256" key="14">
    <source>
        <dbReference type="ARBA" id="ARBA00051243"/>
    </source>
</evidence>
<keyword evidence="9 16" id="KW-1133">Transmembrane helix</keyword>
<dbReference type="Gene3D" id="3.80.20.20">
    <property type="entry name" value="Receptor L-domain"/>
    <property type="match status" value="2"/>
</dbReference>
<keyword evidence="12 19" id="KW-0675">Receptor</keyword>
<dbReference type="InterPro" id="IPR006211">
    <property type="entry name" value="Furin-like_Cys-rich_dom"/>
</dbReference>
<keyword evidence="6" id="KW-0547">Nucleotide-binding</keyword>
<dbReference type="FunFam" id="1.10.510.10:FF:000027">
    <property type="entry name" value="Receptor protein-tyrosine kinase"/>
    <property type="match status" value="1"/>
</dbReference>
<dbReference type="PROSITE" id="PS00109">
    <property type="entry name" value="PROTEIN_KINASE_TYR"/>
    <property type="match status" value="1"/>
</dbReference>
<dbReference type="PIR" id="A45558">
    <property type="entry name" value="A45558"/>
</dbReference>
<evidence type="ECO:0000256" key="9">
    <source>
        <dbReference type="ARBA" id="ARBA00022989"/>
    </source>
</evidence>
<comment type="catalytic activity">
    <reaction evidence="14">
        <text>L-tyrosyl-[protein] + ATP = O-phospho-L-tyrosyl-[protein] + ADP + H(+)</text>
        <dbReference type="Rhea" id="RHEA:10596"/>
        <dbReference type="Rhea" id="RHEA-COMP:10136"/>
        <dbReference type="Rhea" id="RHEA-COMP:20101"/>
        <dbReference type="ChEBI" id="CHEBI:15378"/>
        <dbReference type="ChEBI" id="CHEBI:30616"/>
        <dbReference type="ChEBI" id="CHEBI:46858"/>
        <dbReference type="ChEBI" id="CHEBI:61978"/>
        <dbReference type="ChEBI" id="CHEBI:456216"/>
        <dbReference type="EC" id="2.7.10.1"/>
    </reaction>
</comment>
<dbReference type="InterPro" id="IPR000494">
    <property type="entry name" value="Rcpt_L-dom"/>
</dbReference>
<dbReference type="Pfam" id="PF00757">
    <property type="entry name" value="Furin-like"/>
    <property type="match status" value="2"/>
</dbReference>
<dbReference type="ExpressionAtlas" id="Q26566">
    <property type="expression patterns" value="baseline"/>
</dbReference>
<feature type="chain" id="PRO_5004203073" description="receptor protein-tyrosine kinase" evidence="17">
    <location>
        <begin position="19"/>
        <end position="1717"/>
    </location>
</feature>
<dbReference type="PRINTS" id="PR00109">
    <property type="entry name" value="TYRKINASE"/>
</dbReference>
<dbReference type="Pfam" id="PF07714">
    <property type="entry name" value="PK_Tyr_Ser-Thr"/>
    <property type="match status" value="1"/>
</dbReference>
<gene>
    <name evidence="19" type="primary">SER</name>
</gene>
<dbReference type="InterPro" id="IPR011009">
    <property type="entry name" value="Kinase-like_dom_sf"/>
</dbReference>
<keyword evidence="13" id="KW-0325">Glycoprotein</keyword>
<dbReference type="Gene3D" id="2.10.220.10">
    <property type="entry name" value="Hormone Receptor, Insulin-like Growth Factor Receptor 1, Chain A, domain 2"/>
    <property type="match status" value="3"/>
</dbReference>
<feature type="signal peptide" evidence="17">
    <location>
        <begin position="1"/>
        <end position="18"/>
    </location>
</feature>
<dbReference type="GO" id="GO:0038127">
    <property type="term" value="P:ERBB signaling pathway"/>
    <property type="evidence" value="ECO:0007669"/>
    <property type="project" value="UniProtKB-ARBA"/>
</dbReference>
<evidence type="ECO:0000256" key="17">
    <source>
        <dbReference type="SAM" id="SignalP"/>
    </source>
</evidence>
<dbReference type="SMART" id="SM00219">
    <property type="entry name" value="TyrKc"/>
    <property type="match status" value="1"/>
</dbReference>